<dbReference type="GO" id="GO:0051260">
    <property type="term" value="P:protein homooligomerization"/>
    <property type="evidence" value="ECO:0007669"/>
    <property type="project" value="InterPro"/>
</dbReference>
<dbReference type="AlphaFoldDB" id="A0A6F7TLQ8"/>
<dbReference type="Pfam" id="PF03495">
    <property type="entry name" value="Binary_toxB"/>
    <property type="match status" value="1"/>
</dbReference>
<name>A0A6F7TLQ8_BACTU</name>
<evidence type="ECO:0000313" key="2">
    <source>
        <dbReference type="EMBL" id="AEH76832.1"/>
    </source>
</evidence>
<dbReference type="PRINTS" id="PR01391">
    <property type="entry name" value="BINARYTOXINB"/>
</dbReference>
<dbReference type="GO" id="GO:0005576">
    <property type="term" value="C:extracellular region"/>
    <property type="evidence" value="ECO:0007669"/>
    <property type="project" value="InterPro"/>
</dbReference>
<evidence type="ECO:0000259" key="1">
    <source>
        <dbReference type="Pfam" id="PF03495"/>
    </source>
</evidence>
<dbReference type="InterPro" id="IPR035088">
    <property type="entry name" value="PA_Ca-bd"/>
</dbReference>
<dbReference type="EMBL" id="JF521592">
    <property type="protein sequence ID" value="AEH76832.1"/>
    <property type="molecule type" value="Genomic_DNA"/>
</dbReference>
<protein>
    <submittedName>
        <fullName evidence="2">Vip1Aa2-like protein</fullName>
    </submittedName>
</protein>
<sequence>MTQLTGSIRFYVVPQSFSFIPEITVNDVAYQLHFGETCTINGVPIGSPLLQAKSIIIANYKYVATFSPATVEIKPDTISRVMISFNRFEITDDTDGEGVPNELEMNGYGWNPETSEFEYYDPIKHIEKFRTNPLVRSTCGDPYTDSRKASKKNLSHVRPPYNHPWVAAYPIIKAILIDYTITPKAEIIDSQGNRRSTCFTNRVTQSDVQPQGKDFENSIELCFSKTNPQIRTSLTIGELNSYAWETESVRHINFEERFNWKTANTINKEKAASISFNIQFLNEGALYATNIIPTFNILIGGQVIQRHTISNPIPSLDVGAHSHLFKVGNGDDISLTLEQLRAIQLGAPITLEVLQVNAEIREFEEKNNSWKIIAQWPELEVYDINQKTAVFVYIDRNGKKTEYRVAARPIVPGLYDLKTTLGDILQIVLRDQIQKTSEGIYINGFKLDNNWIYYSNHVDRIHNFIDEIGPGGYFLNLPVYIDDIILLKEPSGKKEPRILFAEFTKDYKKIKASIVPGLYGIRSIEAEIRMNNVIQKVPLIALSKGAYCFETDLLVDSADINFLGTLYVYDYQATIYQQEITTSLEKEGYVYQPLTFPQVLLDGTLQSVSRVSTLNQRKGSINLNVDKLAVKGKSYIFQVESHRWSSPEIKVTIGNQIVQLGCDDYRPNRYEMQFQFSDGRPSATHFFEGCRMYEFPILPTDIPGKKIKKIKQVNTPEFIGNDFNGAQMTVLRRLNANTDKGLHHTKMSVNGNIIFENFNGKDVSEEILSFTTCGVTKMKERHNEDVRIRIHGNNGTIYDFDATKYFCDSTIINNFEDGITFIELIGERPILLRVDQNLGLDRKQKYLFMDPYYNKKYNLKDWGLLNQDIKRERVSISGWPVCDFPYLQRGAISSPVVSRTIIVTFPDDTVDVPIEWEIGREKNDYARITRNSETQRTEQINAFLKVKLLGAFTDDETSGRKFTELGHLNNQPVIIPITSDQLIHNTCIPLPNEHAEAYLIRIESKGISSDEIKVMMGHEFECYLGSSDYNMNKDTVEEKSELESPLRSELLFIPVSKNSNQLNILIQLSSFSQVALDGGEIRIYFLGYFSHTSKLKFIPYSLQTIQDQFIINHVPYHNIKAHLMQFTVNGGYDHNTNILMNSDEYHINRTYIGISDGTQLKKEVKPEYCIYSGLGYGISSPEQRNKVSLSVEGTNIPYINTNYIGYFH</sequence>
<organism evidence="2">
    <name type="scientific">Bacillus thuringiensis</name>
    <dbReference type="NCBI Taxonomy" id="1428"/>
    <lineage>
        <taxon>Bacteria</taxon>
        <taxon>Bacillati</taxon>
        <taxon>Bacillota</taxon>
        <taxon>Bacilli</taxon>
        <taxon>Bacillales</taxon>
        <taxon>Bacillaceae</taxon>
        <taxon>Bacillus</taxon>
        <taxon>Bacillus cereus group</taxon>
    </lineage>
</organism>
<dbReference type="SUPFAM" id="SSF56988">
    <property type="entry name" value="Anthrax protective antigen"/>
    <property type="match status" value="1"/>
</dbReference>
<feature type="domain" description="Protective antigen Ca-binding" evidence="1">
    <location>
        <begin position="93"/>
        <end position="167"/>
    </location>
</feature>
<dbReference type="Gene3D" id="2.60.120.240">
    <property type="entry name" value="Protective antigen, heptamerisation domain"/>
    <property type="match status" value="1"/>
</dbReference>
<dbReference type="InterPro" id="IPR003896">
    <property type="entry name" value="Bacterial_exotoxin_B"/>
</dbReference>
<reference evidence="2" key="1">
    <citation type="submission" date="2011-03" db="EMBL/GenBank/DDBJ databases">
        <title>Novel pesticidal protein genes from Bacillus thuringiensis strains.</title>
        <authorList>
            <person name="Liu Y."/>
            <person name="Ye W."/>
            <person name="Zhu L."/>
            <person name="Yin X."/>
            <person name="Geng C."/>
            <person name="Peng D."/>
            <person name="Ruan L."/>
            <person name="Sun M."/>
        </authorList>
    </citation>
    <scope>NUCLEOTIDE SEQUENCE</scope>
    <source>
        <strain evidence="2">Sbt043</strain>
    </source>
</reference>
<proteinExistence type="predicted"/>
<dbReference type="Gene3D" id="3.90.182.10">
    <property type="entry name" value="Toxin - Anthrax Protective Antigen,domain 1"/>
    <property type="match status" value="1"/>
</dbReference>
<dbReference type="InterPro" id="IPR037149">
    <property type="entry name" value="PA_heptamer_dom_sf"/>
</dbReference>
<accession>A0A6F7TLQ8</accession>